<dbReference type="PANTHER" id="PTHR13465:SF2">
    <property type="entry name" value="PHAGOSOME ASSEMBLY FACTOR 1"/>
    <property type="match status" value="1"/>
</dbReference>
<feature type="region of interest" description="Disordered" evidence="1">
    <location>
        <begin position="74"/>
        <end position="104"/>
    </location>
</feature>
<reference evidence="2" key="1">
    <citation type="journal article" date="2023" name="PhytoFront">
        <title>Draft Genome Resources of Seven Strains of Tilletia horrida, Causal Agent of Kernel Smut of Rice.</title>
        <authorList>
            <person name="Khanal S."/>
            <person name="Antony Babu S."/>
            <person name="Zhou X.G."/>
        </authorList>
    </citation>
    <scope>NUCLEOTIDE SEQUENCE</scope>
    <source>
        <strain evidence="2">TX3</strain>
    </source>
</reference>
<organism evidence="2 3">
    <name type="scientific">Tilletia horrida</name>
    <dbReference type="NCBI Taxonomy" id="155126"/>
    <lineage>
        <taxon>Eukaryota</taxon>
        <taxon>Fungi</taxon>
        <taxon>Dikarya</taxon>
        <taxon>Basidiomycota</taxon>
        <taxon>Ustilaginomycotina</taxon>
        <taxon>Exobasidiomycetes</taxon>
        <taxon>Tilletiales</taxon>
        <taxon>Tilletiaceae</taxon>
        <taxon>Tilletia</taxon>
    </lineage>
</organism>
<gene>
    <name evidence="2" type="ORF">OC842_007573</name>
</gene>
<feature type="compositionally biased region" description="Low complexity" evidence="1">
    <location>
        <begin position="80"/>
        <end position="97"/>
    </location>
</feature>
<feature type="non-terminal residue" evidence="2">
    <location>
        <position position="1"/>
    </location>
</feature>
<sequence>LAAQDEFVVSYPGLAFTFPAPTSSKSTSNDSSSAGQAKLDKHYPAAAFHIFAGHDLLRPAHILLPPANAHMLPSYPPPSTSASSSAARLGGPAAQHGAAGGQGAVPPACLKAVVRPGHSVNLHLFAHPPTQPLALGSHTAYLTPTALVNSITSDNNPSTSSSSSSSAADSARNTPPAEYPHGHRTLTLVLGQTTTQDVLAELGAPQRRFGKVDERLGIHSFAAAASAAAAAAALSSVGGSGRRTDGNAVELARRRMWKAGAALGADGAEFEEGEAMDEVHDNPEFWNYFDLGIDLLFATPALTPAAVASSGGGNANGAQSVQPGLGKGAGAGGVLLKVIVHSNVPGSALFQRYHRCPWVVVPAVPSSSVGSGAGKRKAEVSFHESLDDLSALLSPLSSSAKDNLLTTAGEGDDRDEHRIELDRASDADFLPPSSAASRHLSSSSSPSSAATVGSGLPREGASAAAEQAGAGIGAGKRGASATAAAARSGLKLDVRTWLYGFENHAAVEDEEEGGDDVPEGGLIAEADEAGRMCSVLIY</sequence>
<protein>
    <submittedName>
        <fullName evidence="2">Uncharacterized protein</fullName>
    </submittedName>
</protein>
<feature type="region of interest" description="Disordered" evidence="1">
    <location>
        <begin position="152"/>
        <end position="182"/>
    </location>
</feature>
<dbReference type="AlphaFoldDB" id="A0AAN6G565"/>
<proteinExistence type="predicted"/>
<evidence type="ECO:0000256" key="1">
    <source>
        <dbReference type="SAM" id="MobiDB-lite"/>
    </source>
</evidence>
<feature type="compositionally biased region" description="Low complexity" evidence="1">
    <location>
        <begin position="431"/>
        <end position="450"/>
    </location>
</feature>
<dbReference type="EMBL" id="JAPDMQ010001092">
    <property type="protein sequence ID" value="KAK0519063.1"/>
    <property type="molecule type" value="Genomic_DNA"/>
</dbReference>
<evidence type="ECO:0000313" key="2">
    <source>
        <dbReference type="EMBL" id="KAK0519063.1"/>
    </source>
</evidence>
<feature type="region of interest" description="Disordered" evidence="1">
    <location>
        <begin position="424"/>
        <end position="464"/>
    </location>
</feature>
<accession>A0AAN6G565</accession>
<dbReference type="GO" id="GO:0005802">
    <property type="term" value="C:trans-Golgi network"/>
    <property type="evidence" value="ECO:0007669"/>
    <property type="project" value="TreeGrafter"/>
</dbReference>
<dbReference type="InterPro" id="IPR039156">
    <property type="entry name" value="PHAF1/BROMI"/>
</dbReference>
<keyword evidence="3" id="KW-1185">Reference proteome</keyword>
<dbReference type="GO" id="GO:0043001">
    <property type="term" value="P:Golgi to plasma membrane protein transport"/>
    <property type="evidence" value="ECO:0007669"/>
    <property type="project" value="TreeGrafter"/>
</dbReference>
<dbReference type="PANTHER" id="PTHR13465">
    <property type="entry name" value="UPF0183 PROTEIN"/>
    <property type="match status" value="1"/>
</dbReference>
<comment type="caution">
    <text evidence="2">The sequence shown here is derived from an EMBL/GenBank/DDBJ whole genome shotgun (WGS) entry which is preliminary data.</text>
</comment>
<name>A0AAN6G565_9BASI</name>
<evidence type="ECO:0000313" key="3">
    <source>
        <dbReference type="Proteomes" id="UP001176521"/>
    </source>
</evidence>
<dbReference type="Proteomes" id="UP001176521">
    <property type="component" value="Unassembled WGS sequence"/>
</dbReference>
<feature type="compositionally biased region" description="Low complexity" evidence="1">
    <location>
        <begin position="152"/>
        <end position="171"/>
    </location>
</feature>